<reference evidence="1 2" key="1">
    <citation type="submission" date="2015-07" db="EMBL/GenBank/DDBJ databases">
        <title>The genome of Habropoda laboriosa.</title>
        <authorList>
            <person name="Pan H."/>
            <person name="Kapheim K."/>
        </authorList>
    </citation>
    <scope>NUCLEOTIDE SEQUENCE [LARGE SCALE GENOMIC DNA]</scope>
    <source>
        <strain evidence="1">0110345459</strain>
    </source>
</reference>
<keyword evidence="2" id="KW-1185">Reference proteome</keyword>
<name>A0A0L7RIB5_9HYME</name>
<sequence length="63" mass="6920">MGRLLIQTRKDKVLADITGGSNMVVPLNGGRTLSGVQSSICSFTRSYFIVAPFRSRATRHHVD</sequence>
<evidence type="ECO:0000313" key="1">
    <source>
        <dbReference type="EMBL" id="KOC70574.1"/>
    </source>
</evidence>
<protein>
    <submittedName>
        <fullName evidence="1">Uncharacterized protein</fullName>
    </submittedName>
</protein>
<organism evidence="1 2">
    <name type="scientific">Habropoda laboriosa</name>
    <dbReference type="NCBI Taxonomy" id="597456"/>
    <lineage>
        <taxon>Eukaryota</taxon>
        <taxon>Metazoa</taxon>
        <taxon>Ecdysozoa</taxon>
        <taxon>Arthropoda</taxon>
        <taxon>Hexapoda</taxon>
        <taxon>Insecta</taxon>
        <taxon>Pterygota</taxon>
        <taxon>Neoptera</taxon>
        <taxon>Endopterygota</taxon>
        <taxon>Hymenoptera</taxon>
        <taxon>Apocrita</taxon>
        <taxon>Aculeata</taxon>
        <taxon>Apoidea</taxon>
        <taxon>Anthophila</taxon>
        <taxon>Apidae</taxon>
        <taxon>Habropoda</taxon>
    </lineage>
</organism>
<dbReference type="Proteomes" id="UP000053825">
    <property type="component" value="Unassembled WGS sequence"/>
</dbReference>
<proteinExistence type="predicted"/>
<dbReference type="EMBL" id="KQ414584">
    <property type="protein sequence ID" value="KOC70574.1"/>
    <property type="molecule type" value="Genomic_DNA"/>
</dbReference>
<gene>
    <name evidence="1" type="ORF">WH47_03590</name>
</gene>
<dbReference type="AlphaFoldDB" id="A0A0L7RIB5"/>
<accession>A0A0L7RIB5</accession>
<evidence type="ECO:0000313" key="2">
    <source>
        <dbReference type="Proteomes" id="UP000053825"/>
    </source>
</evidence>